<evidence type="ECO:0000259" key="2">
    <source>
        <dbReference type="Pfam" id="PF03399"/>
    </source>
</evidence>
<gene>
    <name evidence="3" type="ORF">KSP39_PZI008778</name>
</gene>
<dbReference type="InterPro" id="IPR005062">
    <property type="entry name" value="SAC3/GANP/THP3_conserved"/>
</dbReference>
<dbReference type="Proteomes" id="UP001418222">
    <property type="component" value="Unassembled WGS sequence"/>
</dbReference>
<evidence type="ECO:0000313" key="3">
    <source>
        <dbReference type="EMBL" id="KAK8942726.1"/>
    </source>
</evidence>
<protein>
    <recommendedName>
        <fullName evidence="2">SAC3/GANP/THP3 conserved domain-containing protein</fullName>
    </recommendedName>
</protein>
<reference evidence="3 4" key="1">
    <citation type="journal article" date="2022" name="Nat. Plants">
        <title>Genomes of leafy and leafless Platanthera orchids illuminate the evolution of mycoheterotrophy.</title>
        <authorList>
            <person name="Li M.H."/>
            <person name="Liu K.W."/>
            <person name="Li Z."/>
            <person name="Lu H.C."/>
            <person name="Ye Q.L."/>
            <person name="Zhang D."/>
            <person name="Wang J.Y."/>
            <person name="Li Y.F."/>
            <person name="Zhong Z.M."/>
            <person name="Liu X."/>
            <person name="Yu X."/>
            <person name="Liu D.K."/>
            <person name="Tu X.D."/>
            <person name="Liu B."/>
            <person name="Hao Y."/>
            <person name="Liao X.Y."/>
            <person name="Jiang Y.T."/>
            <person name="Sun W.H."/>
            <person name="Chen J."/>
            <person name="Chen Y.Q."/>
            <person name="Ai Y."/>
            <person name="Zhai J.W."/>
            <person name="Wu S.S."/>
            <person name="Zhou Z."/>
            <person name="Hsiao Y.Y."/>
            <person name="Wu W.L."/>
            <person name="Chen Y.Y."/>
            <person name="Lin Y.F."/>
            <person name="Hsu J.L."/>
            <person name="Li C.Y."/>
            <person name="Wang Z.W."/>
            <person name="Zhao X."/>
            <person name="Zhong W.Y."/>
            <person name="Ma X.K."/>
            <person name="Ma L."/>
            <person name="Huang J."/>
            <person name="Chen G.Z."/>
            <person name="Huang M.Z."/>
            <person name="Huang L."/>
            <person name="Peng D.H."/>
            <person name="Luo Y.B."/>
            <person name="Zou S.Q."/>
            <person name="Chen S.P."/>
            <person name="Lan S."/>
            <person name="Tsai W.C."/>
            <person name="Van de Peer Y."/>
            <person name="Liu Z.J."/>
        </authorList>
    </citation>
    <scope>NUCLEOTIDE SEQUENCE [LARGE SCALE GENOMIC DNA]</scope>
    <source>
        <strain evidence="3">Lor287</strain>
    </source>
</reference>
<keyword evidence="4" id="KW-1185">Reference proteome</keyword>
<evidence type="ECO:0000313" key="4">
    <source>
        <dbReference type="Proteomes" id="UP001418222"/>
    </source>
</evidence>
<organism evidence="3 4">
    <name type="scientific">Platanthera zijinensis</name>
    <dbReference type="NCBI Taxonomy" id="2320716"/>
    <lineage>
        <taxon>Eukaryota</taxon>
        <taxon>Viridiplantae</taxon>
        <taxon>Streptophyta</taxon>
        <taxon>Embryophyta</taxon>
        <taxon>Tracheophyta</taxon>
        <taxon>Spermatophyta</taxon>
        <taxon>Magnoliopsida</taxon>
        <taxon>Liliopsida</taxon>
        <taxon>Asparagales</taxon>
        <taxon>Orchidaceae</taxon>
        <taxon>Orchidoideae</taxon>
        <taxon>Orchideae</taxon>
        <taxon>Orchidinae</taxon>
        <taxon>Platanthera</taxon>
    </lineage>
</organism>
<dbReference type="Pfam" id="PF03399">
    <property type="entry name" value="SAC3_GANP"/>
    <property type="match status" value="1"/>
</dbReference>
<dbReference type="AlphaFoldDB" id="A0AAP0BKU2"/>
<dbReference type="InterPro" id="IPR045107">
    <property type="entry name" value="SAC3/GANP/THP3"/>
</dbReference>
<feature type="domain" description="SAC3/GANP/THP3 conserved" evidence="2">
    <location>
        <begin position="68"/>
        <end position="104"/>
    </location>
</feature>
<accession>A0AAP0BKU2</accession>
<dbReference type="PANTHER" id="PTHR12436:SF3">
    <property type="entry name" value="GERMINAL-CENTER ASSOCIATED NUCLEAR PROTEIN"/>
    <property type="match status" value="1"/>
</dbReference>
<name>A0AAP0BKU2_9ASPA</name>
<dbReference type="GO" id="GO:0006406">
    <property type="term" value="P:mRNA export from nucleus"/>
    <property type="evidence" value="ECO:0007669"/>
    <property type="project" value="TreeGrafter"/>
</dbReference>
<dbReference type="EMBL" id="JBBWWQ010000007">
    <property type="protein sequence ID" value="KAK8942726.1"/>
    <property type="molecule type" value="Genomic_DNA"/>
</dbReference>
<feature type="compositionally biased region" description="Basic and acidic residues" evidence="1">
    <location>
        <begin position="1"/>
        <end position="11"/>
    </location>
</feature>
<evidence type="ECO:0000256" key="1">
    <source>
        <dbReference type="SAM" id="MobiDB-lite"/>
    </source>
</evidence>
<sequence length="107" mass="11899">MEKNRRAEKLGFQRPQISQTPLSFSSNLSRQADQRAAASVSSTCDMDPKRDSPESLNFSNLVGTCPDMCPAKERAQRERLRDLAVFERLSGHPGKTSSSLAVKKVNF</sequence>
<dbReference type="GO" id="GO:0070390">
    <property type="term" value="C:transcription export complex 2"/>
    <property type="evidence" value="ECO:0007669"/>
    <property type="project" value="TreeGrafter"/>
</dbReference>
<dbReference type="PANTHER" id="PTHR12436">
    <property type="entry name" value="80 KDA MCM3-ASSOCIATED PROTEIN"/>
    <property type="match status" value="1"/>
</dbReference>
<feature type="compositionally biased region" description="Polar residues" evidence="1">
    <location>
        <begin position="15"/>
        <end position="31"/>
    </location>
</feature>
<comment type="caution">
    <text evidence="3">The sequence shown here is derived from an EMBL/GenBank/DDBJ whole genome shotgun (WGS) entry which is preliminary data.</text>
</comment>
<dbReference type="GO" id="GO:0005737">
    <property type="term" value="C:cytoplasm"/>
    <property type="evidence" value="ECO:0007669"/>
    <property type="project" value="TreeGrafter"/>
</dbReference>
<proteinExistence type="predicted"/>
<feature type="region of interest" description="Disordered" evidence="1">
    <location>
        <begin position="1"/>
        <end position="58"/>
    </location>
</feature>